<evidence type="ECO:0000256" key="1">
    <source>
        <dbReference type="ARBA" id="ARBA00022679"/>
    </source>
</evidence>
<dbReference type="SUPFAM" id="SSF53613">
    <property type="entry name" value="Ribokinase-like"/>
    <property type="match status" value="1"/>
</dbReference>
<dbReference type="InterPro" id="IPR002173">
    <property type="entry name" value="Carboh/pur_kinase_PfkB_CS"/>
</dbReference>
<organism evidence="4 5">
    <name type="scientific">candidate division NPL-UPA2 bacterium Unc8</name>
    <dbReference type="NCBI Taxonomy" id="1980939"/>
    <lineage>
        <taxon>Bacteria</taxon>
    </lineage>
</organism>
<dbReference type="FunFam" id="3.40.1190.20:FF:000002">
    <property type="entry name" value="Bifunctional protein HldE"/>
    <property type="match status" value="1"/>
</dbReference>
<dbReference type="CDD" id="cd01172">
    <property type="entry name" value="RfaE_like"/>
    <property type="match status" value="1"/>
</dbReference>
<dbReference type="Proteomes" id="UP000266287">
    <property type="component" value="Unassembled WGS sequence"/>
</dbReference>
<dbReference type="InterPro" id="IPR029056">
    <property type="entry name" value="Ribokinase-like"/>
</dbReference>
<evidence type="ECO:0000256" key="2">
    <source>
        <dbReference type="ARBA" id="ARBA00022777"/>
    </source>
</evidence>
<dbReference type="Pfam" id="PF00294">
    <property type="entry name" value="PfkB"/>
    <property type="match status" value="1"/>
</dbReference>
<dbReference type="InterPro" id="IPR011611">
    <property type="entry name" value="PfkB_dom"/>
</dbReference>
<dbReference type="InterPro" id="IPR011913">
    <property type="entry name" value="RfaE_dom_I"/>
</dbReference>
<dbReference type="PANTHER" id="PTHR46969:SF1">
    <property type="entry name" value="BIFUNCTIONAL PROTEIN HLDE"/>
    <property type="match status" value="1"/>
</dbReference>
<accession>A0A399FUU1</accession>
<evidence type="ECO:0000259" key="3">
    <source>
        <dbReference type="Pfam" id="PF00294"/>
    </source>
</evidence>
<keyword evidence="2 4" id="KW-0418">Kinase</keyword>
<dbReference type="PROSITE" id="PS00583">
    <property type="entry name" value="PFKB_KINASES_1"/>
    <property type="match status" value="1"/>
</dbReference>
<proteinExistence type="predicted"/>
<comment type="caution">
    <text evidence="4">The sequence shown here is derived from an EMBL/GenBank/DDBJ whole genome shotgun (WGS) entry which is preliminary data.</text>
</comment>
<dbReference type="PANTHER" id="PTHR46969">
    <property type="entry name" value="BIFUNCTIONAL PROTEIN HLDE"/>
    <property type="match status" value="1"/>
</dbReference>
<evidence type="ECO:0000313" key="4">
    <source>
        <dbReference type="EMBL" id="RIH99903.1"/>
    </source>
</evidence>
<dbReference type="GO" id="GO:0016773">
    <property type="term" value="F:phosphotransferase activity, alcohol group as acceptor"/>
    <property type="evidence" value="ECO:0007669"/>
    <property type="project" value="InterPro"/>
</dbReference>
<reference evidence="4 5" key="1">
    <citation type="submission" date="2018-08" db="EMBL/GenBank/DDBJ databases">
        <title>Draft genome of candidate division NPL-UPA2 bacterium Unc8 that adapted to ultra-basic serpentinizing groundwater.</title>
        <authorList>
            <person name="Ishii S."/>
            <person name="Suzuki S."/>
            <person name="Nealson K.H."/>
        </authorList>
    </citation>
    <scope>NUCLEOTIDE SEQUENCE [LARGE SCALE GENOMIC DNA]</scope>
    <source>
        <strain evidence="4">Unc8</strain>
    </source>
</reference>
<sequence>MKTLNEQRKREIISRFHEGKVLVVGDVMIDEFLWGKVSRISREAPIPVVEVVKESFMLGGAANTANNIGTLGGNVLLSGVIGDDLHGRILCKKLKEKGLDTQGLMILDEYSTTTKTRIIAQQQQLARIDKEKKLEITGSVRESISAYCQKHRSDIEVIVIGDHGNGVITPQLFRTIIEMGKRIIVDPGRRDFSLYNGASIITPNRQETEAFVGMKVRERNEVEDAGRQILSEIVEEAVLITLGEDGMCLLEKTGEIVHIPTIAQEVYDVCGAGDTVVATLALALSCGATLQEAASLANLAAGIVVAKFGTATVSREELSK</sequence>
<name>A0A399FUU1_UNCN2</name>
<protein>
    <submittedName>
        <fullName evidence="4">D-glycero-beta-D-manno-heptose-7-phosphate kinase</fullName>
    </submittedName>
</protein>
<dbReference type="GO" id="GO:0033785">
    <property type="term" value="F:heptose 7-phosphate kinase activity"/>
    <property type="evidence" value="ECO:0007669"/>
    <property type="project" value="TreeGrafter"/>
</dbReference>
<dbReference type="GO" id="GO:0033786">
    <property type="term" value="F:heptose-1-phosphate adenylyltransferase activity"/>
    <property type="evidence" value="ECO:0007669"/>
    <property type="project" value="TreeGrafter"/>
</dbReference>
<feature type="domain" description="Carbohydrate kinase PfkB" evidence="3">
    <location>
        <begin position="20"/>
        <end position="312"/>
    </location>
</feature>
<dbReference type="NCBIfam" id="TIGR02198">
    <property type="entry name" value="rfaE_dom_I"/>
    <property type="match status" value="1"/>
</dbReference>
<dbReference type="Gene3D" id="3.40.1190.20">
    <property type="match status" value="1"/>
</dbReference>
<evidence type="ECO:0000313" key="5">
    <source>
        <dbReference type="Proteomes" id="UP000266287"/>
    </source>
</evidence>
<dbReference type="GO" id="GO:0005829">
    <property type="term" value="C:cytosol"/>
    <property type="evidence" value="ECO:0007669"/>
    <property type="project" value="TreeGrafter"/>
</dbReference>
<gene>
    <name evidence="4" type="primary">rfaE1</name>
    <name evidence="4" type="ORF">B9J77_03995</name>
</gene>
<dbReference type="EMBL" id="NDHY01000009">
    <property type="protein sequence ID" value="RIH99903.1"/>
    <property type="molecule type" value="Genomic_DNA"/>
</dbReference>
<dbReference type="AlphaFoldDB" id="A0A399FUU1"/>
<keyword evidence="1" id="KW-0808">Transferase</keyword>